<dbReference type="RefSeq" id="WP_147765652.1">
    <property type="nucleotide sequence ID" value="NZ_VRKQ01000008.1"/>
</dbReference>
<dbReference type="EMBL" id="VRKQ01000008">
    <property type="protein sequence ID" value="TXG38472.1"/>
    <property type="molecule type" value="Genomic_DNA"/>
</dbReference>
<dbReference type="OrthoDB" id="1068986at2"/>
<dbReference type="NCBIfam" id="TIGR01200">
    <property type="entry name" value="GLPGLI"/>
    <property type="match status" value="1"/>
</dbReference>
<dbReference type="AlphaFoldDB" id="A0A5C7GJG3"/>
<name>A0A5C7GJG3_9FLAO</name>
<feature type="signal peptide" evidence="2">
    <location>
        <begin position="1"/>
        <end position="23"/>
    </location>
</feature>
<evidence type="ECO:0000256" key="1">
    <source>
        <dbReference type="SAM" id="MobiDB-lite"/>
    </source>
</evidence>
<gene>
    <name evidence="3" type="ORF">FUA22_00890</name>
</gene>
<feature type="chain" id="PRO_5022761314" evidence="2">
    <location>
        <begin position="24"/>
        <end position="292"/>
    </location>
</feature>
<evidence type="ECO:0000313" key="4">
    <source>
        <dbReference type="Proteomes" id="UP000321080"/>
    </source>
</evidence>
<dbReference type="Proteomes" id="UP000321080">
    <property type="component" value="Unassembled WGS sequence"/>
</dbReference>
<sequence length="292" mass="33086">MRKTFIKFSVVCFALLISNSITAQDFQGKAHYMSKTTIDMANFGRPGMDEDMKKRIAARLKNALEKTYILTFNKSESVYKEEEKLDAPGSGGSGFGRMMMGNFVDGNQYKNIKDQSFLQEREVFGKKFLIRDSIPSFEWRMTGETKQIGQYMCFKATGTKVKYGLDVNFRRPRPDQEGEEAEKKEEQLEEVTDELDVVVWYTPQIPVSQGPSDYWGLPGLILEVNEGRTTILCSKIVMNTNDKDVIKVPSKGKEVSRAEFDEISKKKMEEMRENFRRGGGRPGGGRPGGGGR</sequence>
<dbReference type="Pfam" id="PF09697">
    <property type="entry name" value="Porph_ging"/>
    <property type="match status" value="1"/>
</dbReference>
<keyword evidence="2" id="KW-0732">Signal</keyword>
<feature type="region of interest" description="Disordered" evidence="1">
    <location>
        <begin position="270"/>
        <end position="292"/>
    </location>
</feature>
<evidence type="ECO:0000256" key="2">
    <source>
        <dbReference type="SAM" id="SignalP"/>
    </source>
</evidence>
<evidence type="ECO:0000313" key="3">
    <source>
        <dbReference type="EMBL" id="TXG38472.1"/>
    </source>
</evidence>
<organism evidence="3 4">
    <name type="scientific">Seonamhaeicola maritimus</name>
    <dbReference type="NCBI Taxonomy" id="2591822"/>
    <lineage>
        <taxon>Bacteria</taxon>
        <taxon>Pseudomonadati</taxon>
        <taxon>Bacteroidota</taxon>
        <taxon>Flavobacteriia</taxon>
        <taxon>Flavobacteriales</taxon>
        <taxon>Flavobacteriaceae</taxon>
    </lineage>
</organism>
<dbReference type="InterPro" id="IPR005901">
    <property type="entry name" value="GLPGLI"/>
</dbReference>
<proteinExistence type="predicted"/>
<accession>A0A5C7GJG3</accession>
<keyword evidence="4" id="KW-1185">Reference proteome</keyword>
<reference evidence="3 4" key="1">
    <citation type="submission" date="2019-08" db="EMBL/GenBank/DDBJ databases">
        <title>Seonamhaeicola sediminis sp. nov., isolated from marine sediment.</title>
        <authorList>
            <person name="Cao W.R."/>
        </authorList>
    </citation>
    <scope>NUCLEOTIDE SEQUENCE [LARGE SCALE GENOMIC DNA]</scope>
    <source>
        <strain evidence="3 4">1505</strain>
    </source>
</reference>
<comment type="caution">
    <text evidence="3">The sequence shown here is derived from an EMBL/GenBank/DDBJ whole genome shotgun (WGS) entry which is preliminary data.</text>
</comment>
<feature type="compositionally biased region" description="Gly residues" evidence="1">
    <location>
        <begin position="280"/>
        <end position="292"/>
    </location>
</feature>
<protein>
    <submittedName>
        <fullName evidence="3">GLPGLI family protein</fullName>
    </submittedName>
</protein>